<evidence type="ECO:0000259" key="1">
    <source>
        <dbReference type="SMART" id="SM00421"/>
    </source>
</evidence>
<dbReference type="GO" id="GO:0003677">
    <property type="term" value="F:DNA binding"/>
    <property type="evidence" value="ECO:0007669"/>
    <property type="project" value="UniProtKB-KW"/>
</dbReference>
<dbReference type="InterPro" id="IPR016032">
    <property type="entry name" value="Sig_transdc_resp-reg_C-effctor"/>
</dbReference>
<dbReference type="SUPFAM" id="SSF46894">
    <property type="entry name" value="C-terminal effector domain of the bipartite response regulators"/>
    <property type="match status" value="1"/>
</dbReference>
<dbReference type="Gene3D" id="1.10.10.10">
    <property type="entry name" value="Winged helix-like DNA-binding domain superfamily/Winged helix DNA-binding domain"/>
    <property type="match status" value="1"/>
</dbReference>
<sequence length="404" mass="43767">MKPVEISHEELSDLIGLIYESALEDPQWKRFLDRMAQLFPATSAMVLGHQGNRLFPAYTGTGVRHERFERAGIECDLVNRRNENALASLVTMPNGFVARTRKLTDPEVFFSSNFHRTLMAPVGQGHFMTLKLDSHSDRGAFIVFSVSADPELEAATHDPLFETLKLLAPHAVRALKMARALTLTRNALSVMGGFLDTIVLPMVVVTGRAEFVFANAAGRRLLAREVPMRVAGDGRLAMRDARDARAFAARLREMEGQPVAGGLRIEGAGGPLSLCFTPFRPSLSDVSPLDRDLLQEERLFAVFIGQRGGDAINLGLLRDVYELTAREAEVCAALLAGQSPAQIADGSGRALKTVRNQIQAVREKVGVTTVADLSEALSVFRTVGAVFDGGVGPPQLTGGGRHVG</sequence>
<proteinExistence type="predicted"/>
<dbReference type="RefSeq" id="WP_074788158.1">
    <property type="nucleotide sequence ID" value="NZ_FOBO01000025.1"/>
</dbReference>
<dbReference type="Proteomes" id="UP000182160">
    <property type="component" value="Unassembled WGS sequence"/>
</dbReference>
<name>A0A1H8IQD5_9RHOB</name>
<evidence type="ECO:0000313" key="3">
    <source>
        <dbReference type="Proteomes" id="UP000182160"/>
    </source>
</evidence>
<dbReference type="AlphaFoldDB" id="A0A1H8IQD5"/>
<dbReference type="InterPro" id="IPR036388">
    <property type="entry name" value="WH-like_DNA-bd_sf"/>
</dbReference>
<feature type="domain" description="HTH luxR-type" evidence="1">
    <location>
        <begin position="320"/>
        <end position="377"/>
    </location>
</feature>
<dbReference type="SMART" id="SM00421">
    <property type="entry name" value="HTH_LUXR"/>
    <property type="match status" value="1"/>
</dbReference>
<dbReference type="InterPro" id="IPR000792">
    <property type="entry name" value="Tscrpt_reg_LuxR_C"/>
</dbReference>
<reference evidence="2 3" key="1">
    <citation type="submission" date="2016-10" db="EMBL/GenBank/DDBJ databases">
        <authorList>
            <person name="de Groot N.N."/>
        </authorList>
    </citation>
    <scope>NUCLEOTIDE SEQUENCE [LARGE SCALE GENOMIC DNA]</scope>
    <source>
        <strain evidence="2 3">DSM 11457</strain>
    </source>
</reference>
<dbReference type="EMBL" id="FOBO01000025">
    <property type="protein sequence ID" value="SEN70774.1"/>
    <property type="molecule type" value="Genomic_DNA"/>
</dbReference>
<gene>
    <name evidence="2" type="ORF">SAMN04488077_1251</name>
</gene>
<keyword evidence="2" id="KW-0238">DNA-binding</keyword>
<protein>
    <submittedName>
        <fullName evidence="2">DNA-binding transcriptional regulator, CsgD family</fullName>
    </submittedName>
</protein>
<accession>A0A1H8IQD5</accession>
<organism evidence="2 3">
    <name type="scientific">Roseovarius tolerans</name>
    <dbReference type="NCBI Taxonomy" id="74031"/>
    <lineage>
        <taxon>Bacteria</taxon>
        <taxon>Pseudomonadati</taxon>
        <taxon>Pseudomonadota</taxon>
        <taxon>Alphaproteobacteria</taxon>
        <taxon>Rhodobacterales</taxon>
        <taxon>Roseobacteraceae</taxon>
        <taxon>Roseovarius</taxon>
    </lineage>
</organism>
<dbReference type="GO" id="GO:0006355">
    <property type="term" value="P:regulation of DNA-templated transcription"/>
    <property type="evidence" value="ECO:0007669"/>
    <property type="project" value="InterPro"/>
</dbReference>
<evidence type="ECO:0000313" key="2">
    <source>
        <dbReference type="EMBL" id="SEN70774.1"/>
    </source>
</evidence>